<dbReference type="GO" id="GO:1905515">
    <property type="term" value="P:non-motile cilium assembly"/>
    <property type="evidence" value="ECO:0007669"/>
    <property type="project" value="TreeGrafter"/>
</dbReference>
<dbReference type="InterPro" id="IPR024138">
    <property type="entry name" value="Pericentriolar_Pcm1"/>
</dbReference>
<proteinExistence type="predicted"/>
<keyword evidence="3" id="KW-1185">Reference proteome</keyword>
<dbReference type="PANTHER" id="PTHR14164">
    <property type="entry name" value="PERICENTRIOLAR MATERIAL 1-RELATED"/>
    <property type="match status" value="1"/>
</dbReference>
<reference evidence="2" key="1">
    <citation type="submission" date="2021-01" db="EMBL/GenBank/DDBJ databases">
        <title>A chromosome-scale assembly of European eel, Anguilla anguilla.</title>
        <authorList>
            <person name="Henkel C."/>
            <person name="Jong-Raadsen S.A."/>
            <person name="Dufour S."/>
            <person name="Weltzien F.-A."/>
            <person name="Palstra A.P."/>
            <person name="Pelster B."/>
            <person name="Spaink H.P."/>
            <person name="Van Den Thillart G.E."/>
            <person name="Jansen H."/>
            <person name="Zahm M."/>
            <person name="Klopp C."/>
            <person name="Cedric C."/>
            <person name="Louis A."/>
            <person name="Berthelot C."/>
            <person name="Parey E."/>
            <person name="Roest Crollius H."/>
            <person name="Montfort J."/>
            <person name="Robinson-Rechavi M."/>
            <person name="Bucao C."/>
            <person name="Bouchez O."/>
            <person name="Gislard M."/>
            <person name="Lluch J."/>
            <person name="Milhes M."/>
            <person name="Lampietro C."/>
            <person name="Lopez Roques C."/>
            <person name="Donnadieu C."/>
            <person name="Braasch I."/>
            <person name="Desvignes T."/>
            <person name="Postlethwait J."/>
            <person name="Bobe J."/>
            <person name="Guiguen Y."/>
            <person name="Dirks R."/>
        </authorList>
    </citation>
    <scope>NUCLEOTIDE SEQUENCE</scope>
    <source>
        <strain evidence="2">Tag_6206</strain>
        <tissue evidence="2">Liver</tissue>
    </source>
</reference>
<dbReference type="GO" id="GO:0036064">
    <property type="term" value="C:ciliary basal body"/>
    <property type="evidence" value="ECO:0007669"/>
    <property type="project" value="TreeGrafter"/>
</dbReference>
<sequence length="160" mass="18379">MRWAWARSPLEGQQHWQEQVTQLQKQLEFSTVMCQTLLHDQQSLSCLLQSLLSTPYSVIPSNVGSPQVHMVMHQLNQCYTQLAWQQNNAQRLKQLLNDLLLQQQQQQQQSQPAQRAPPRLPRHLRPALPHPARRCGPARTGRLLPVSPSLRVGVQPLVRP</sequence>
<feature type="region of interest" description="Disordered" evidence="1">
    <location>
        <begin position="106"/>
        <end position="142"/>
    </location>
</feature>
<evidence type="ECO:0000313" key="2">
    <source>
        <dbReference type="EMBL" id="KAG5848303.1"/>
    </source>
</evidence>
<dbReference type="Proteomes" id="UP001044222">
    <property type="component" value="Unassembled WGS sequence"/>
</dbReference>
<evidence type="ECO:0000313" key="3">
    <source>
        <dbReference type="Proteomes" id="UP001044222"/>
    </source>
</evidence>
<dbReference type="PANTHER" id="PTHR14164:SF12">
    <property type="entry name" value="PERICENTRIOLAR MATERIAL 1 PROTEIN"/>
    <property type="match status" value="1"/>
</dbReference>
<protein>
    <submittedName>
        <fullName evidence="2">Uncharacterized protein</fullName>
    </submittedName>
</protein>
<feature type="compositionally biased region" description="Low complexity" evidence="1">
    <location>
        <begin position="106"/>
        <end position="117"/>
    </location>
</feature>
<dbReference type="GO" id="GO:0071539">
    <property type="term" value="P:protein localization to centrosome"/>
    <property type="evidence" value="ECO:0007669"/>
    <property type="project" value="InterPro"/>
</dbReference>
<evidence type="ECO:0000256" key="1">
    <source>
        <dbReference type="SAM" id="MobiDB-lite"/>
    </source>
</evidence>
<dbReference type="EMBL" id="JAFIRN010000005">
    <property type="protein sequence ID" value="KAG5848303.1"/>
    <property type="molecule type" value="Genomic_DNA"/>
</dbReference>
<accession>A0A9D3ML96</accession>
<name>A0A9D3ML96_ANGAN</name>
<dbReference type="AlphaFoldDB" id="A0A9D3ML96"/>
<gene>
    <name evidence="2" type="ORF">ANANG_G00097060</name>
</gene>
<organism evidence="2 3">
    <name type="scientific">Anguilla anguilla</name>
    <name type="common">European freshwater eel</name>
    <name type="synonym">Muraena anguilla</name>
    <dbReference type="NCBI Taxonomy" id="7936"/>
    <lineage>
        <taxon>Eukaryota</taxon>
        <taxon>Metazoa</taxon>
        <taxon>Chordata</taxon>
        <taxon>Craniata</taxon>
        <taxon>Vertebrata</taxon>
        <taxon>Euteleostomi</taxon>
        <taxon>Actinopterygii</taxon>
        <taxon>Neopterygii</taxon>
        <taxon>Teleostei</taxon>
        <taxon>Anguilliformes</taxon>
        <taxon>Anguillidae</taxon>
        <taxon>Anguilla</taxon>
    </lineage>
</organism>
<dbReference type="GO" id="GO:0034454">
    <property type="term" value="P:microtubule anchoring at centrosome"/>
    <property type="evidence" value="ECO:0007669"/>
    <property type="project" value="InterPro"/>
</dbReference>
<comment type="caution">
    <text evidence="2">The sequence shown here is derived from an EMBL/GenBank/DDBJ whole genome shotgun (WGS) entry which is preliminary data.</text>
</comment>
<dbReference type="GO" id="GO:0034451">
    <property type="term" value="C:centriolar satellite"/>
    <property type="evidence" value="ECO:0007669"/>
    <property type="project" value="TreeGrafter"/>
</dbReference>